<dbReference type="Gene3D" id="3.40.50.2300">
    <property type="match status" value="1"/>
</dbReference>
<keyword evidence="2" id="KW-0902">Two-component regulatory system</keyword>
<evidence type="ECO:0000259" key="5">
    <source>
        <dbReference type="PROSITE" id="PS50110"/>
    </source>
</evidence>
<accession>A0A0L0SBL1</accession>
<name>A0A0L0SBL1_ALLM3</name>
<dbReference type="PROSITE" id="PS50110">
    <property type="entry name" value="RESPONSE_REGULATORY"/>
    <property type="match status" value="1"/>
</dbReference>
<evidence type="ECO:0000256" key="1">
    <source>
        <dbReference type="ARBA" id="ARBA00022553"/>
    </source>
</evidence>
<dbReference type="AlphaFoldDB" id="A0A0L0SBL1"/>
<dbReference type="VEuPathDB" id="FungiDB:AMAG_18429"/>
<evidence type="ECO:0000313" key="7">
    <source>
        <dbReference type="Proteomes" id="UP000054350"/>
    </source>
</evidence>
<dbReference type="STRING" id="578462.A0A0L0SBL1"/>
<reference evidence="6 7" key="1">
    <citation type="submission" date="2009-11" db="EMBL/GenBank/DDBJ databases">
        <title>Annotation of Allomyces macrogynus ATCC 38327.</title>
        <authorList>
            <consortium name="The Broad Institute Genome Sequencing Platform"/>
            <person name="Russ C."/>
            <person name="Cuomo C."/>
            <person name="Burger G."/>
            <person name="Gray M.W."/>
            <person name="Holland P.W.H."/>
            <person name="King N."/>
            <person name="Lang F.B.F."/>
            <person name="Roger A.J."/>
            <person name="Ruiz-Trillo I."/>
            <person name="Young S.K."/>
            <person name="Zeng Q."/>
            <person name="Gargeya S."/>
            <person name="Fitzgerald M."/>
            <person name="Haas B."/>
            <person name="Abouelleil A."/>
            <person name="Alvarado L."/>
            <person name="Arachchi H.M."/>
            <person name="Berlin A."/>
            <person name="Chapman S.B."/>
            <person name="Gearin G."/>
            <person name="Goldberg J."/>
            <person name="Griggs A."/>
            <person name="Gujja S."/>
            <person name="Hansen M."/>
            <person name="Heiman D."/>
            <person name="Howarth C."/>
            <person name="Larimer J."/>
            <person name="Lui A."/>
            <person name="MacDonald P.J.P."/>
            <person name="McCowen C."/>
            <person name="Montmayeur A."/>
            <person name="Murphy C."/>
            <person name="Neiman D."/>
            <person name="Pearson M."/>
            <person name="Priest M."/>
            <person name="Roberts A."/>
            <person name="Saif S."/>
            <person name="Shea T."/>
            <person name="Sisk P."/>
            <person name="Stolte C."/>
            <person name="Sykes S."/>
            <person name="Wortman J."/>
            <person name="Nusbaum C."/>
            <person name="Birren B."/>
        </authorList>
    </citation>
    <scope>NUCLEOTIDE SEQUENCE [LARGE SCALE GENOMIC DNA]</scope>
    <source>
        <strain evidence="6 7">ATCC 38327</strain>
    </source>
</reference>
<evidence type="ECO:0000256" key="2">
    <source>
        <dbReference type="ARBA" id="ARBA00023012"/>
    </source>
</evidence>
<feature type="compositionally biased region" description="Polar residues" evidence="4">
    <location>
        <begin position="346"/>
        <end position="366"/>
    </location>
</feature>
<dbReference type="SMART" id="SM00448">
    <property type="entry name" value="REC"/>
    <property type="match status" value="1"/>
</dbReference>
<dbReference type="SUPFAM" id="SSF52172">
    <property type="entry name" value="CheY-like"/>
    <property type="match status" value="1"/>
</dbReference>
<sequence length="528" mass="54347">MSTATSESLAVVESDAVGCDLASRTGERDMLRRPSIHDVLADLVHPATNGVAASSIPGHNTTTRIDTSHAMVQFSHRGVDGLVLLDASHSMAADARAAPAELSNGHEPPCAGTDGDVASLGRTDDNAQDRERLAHAADADLGDPTTDTAVSETELHPSVPPDTATTHSHDFWTAPSSPAHRGLAASVRPTEVGSPPVATARTPALSPAVLAVPRDVAEPLPPPTSGLVCGGAPSIRSVSTDALRESRPTLAPDVHSKSAPVSPRRFTLPMPPMRAHAPPSAVAPPPARVVQQSSASVPTQAVSTAATAAAAGALAGARVTLIADGLVRDAAGRVNGETRPAATVHTARQTSPVPSTLSKRTGVSMQTAKPPPPASSSNAPTPTMPPAPALTVAPTAAAKKANAGPKWVLLAEDNLLVQKMTRKIVEKMGFTVETANDGAEAVTKALTSDYDLILMDLVMPNKDGHEATQAIRAAGRCQATLPIIAVTANALPEERDRCLATGFNDFLTKPLKKEVLEAALAKVFPKDG</sequence>
<feature type="region of interest" description="Disordered" evidence="4">
    <location>
        <begin position="98"/>
        <end position="123"/>
    </location>
</feature>
<dbReference type="Pfam" id="PF00072">
    <property type="entry name" value="Response_reg"/>
    <property type="match status" value="1"/>
</dbReference>
<keyword evidence="1 3" id="KW-0597">Phosphoprotein</keyword>
<evidence type="ECO:0000256" key="4">
    <source>
        <dbReference type="SAM" id="MobiDB-lite"/>
    </source>
</evidence>
<dbReference type="EMBL" id="GG745335">
    <property type="protein sequence ID" value="KNE59866.1"/>
    <property type="molecule type" value="Genomic_DNA"/>
</dbReference>
<dbReference type="GO" id="GO:0000160">
    <property type="term" value="P:phosphorelay signal transduction system"/>
    <property type="evidence" value="ECO:0007669"/>
    <property type="project" value="UniProtKB-KW"/>
</dbReference>
<dbReference type="eggNOG" id="KOG0519">
    <property type="taxonomic scope" value="Eukaryota"/>
</dbReference>
<proteinExistence type="predicted"/>
<dbReference type="InterPro" id="IPR011006">
    <property type="entry name" value="CheY-like_superfamily"/>
</dbReference>
<dbReference type="OrthoDB" id="21225at2759"/>
<evidence type="ECO:0000313" key="6">
    <source>
        <dbReference type="EMBL" id="KNE59866.1"/>
    </source>
</evidence>
<keyword evidence="7" id="KW-1185">Reference proteome</keyword>
<reference evidence="7" key="2">
    <citation type="submission" date="2009-11" db="EMBL/GenBank/DDBJ databases">
        <title>The Genome Sequence of Allomyces macrogynus strain ATCC 38327.</title>
        <authorList>
            <consortium name="The Broad Institute Genome Sequencing Platform"/>
            <person name="Russ C."/>
            <person name="Cuomo C."/>
            <person name="Shea T."/>
            <person name="Young S.K."/>
            <person name="Zeng Q."/>
            <person name="Koehrsen M."/>
            <person name="Haas B."/>
            <person name="Borodovsky M."/>
            <person name="Guigo R."/>
            <person name="Alvarado L."/>
            <person name="Berlin A."/>
            <person name="Borenstein D."/>
            <person name="Chen Z."/>
            <person name="Engels R."/>
            <person name="Freedman E."/>
            <person name="Gellesch M."/>
            <person name="Goldberg J."/>
            <person name="Griggs A."/>
            <person name="Gujja S."/>
            <person name="Heiman D."/>
            <person name="Hepburn T."/>
            <person name="Howarth C."/>
            <person name="Jen D."/>
            <person name="Larson L."/>
            <person name="Lewis B."/>
            <person name="Mehta T."/>
            <person name="Park D."/>
            <person name="Pearson M."/>
            <person name="Roberts A."/>
            <person name="Saif S."/>
            <person name="Shenoy N."/>
            <person name="Sisk P."/>
            <person name="Stolte C."/>
            <person name="Sykes S."/>
            <person name="Walk T."/>
            <person name="White J."/>
            <person name="Yandava C."/>
            <person name="Burger G."/>
            <person name="Gray M.W."/>
            <person name="Holland P.W.H."/>
            <person name="King N."/>
            <person name="Lang F.B.F."/>
            <person name="Roger A.J."/>
            <person name="Ruiz-Trillo I."/>
            <person name="Lander E."/>
            <person name="Nusbaum C."/>
        </authorList>
    </citation>
    <scope>NUCLEOTIDE SEQUENCE [LARGE SCALE GENOMIC DNA]</scope>
    <source>
        <strain evidence="7">ATCC 38327</strain>
    </source>
</reference>
<feature type="region of interest" description="Disordered" evidence="4">
    <location>
        <begin position="337"/>
        <end position="387"/>
    </location>
</feature>
<evidence type="ECO:0000256" key="3">
    <source>
        <dbReference type="PROSITE-ProRule" id="PRU00169"/>
    </source>
</evidence>
<gene>
    <name evidence="6" type="ORF">AMAG_18429</name>
</gene>
<dbReference type="PANTHER" id="PTHR45339:SF1">
    <property type="entry name" value="HYBRID SIGNAL TRANSDUCTION HISTIDINE KINASE J"/>
    <property type="match status" value="1"/>
</dbReference>
<feature type="region of interest" description="Disordered" evidence="4">
    <location>
        <begin position="135"/>
        <end position="167"/>
    </location>
</feature>
<feature type="modified residue" description="4-aspartylphosphate" evidence="3">
    <location>
        <position position="456"/>
    </location>
</feature>
<dbReference type="PANTHER" id="PTHR45339">
    <property type="entry name" value="HYBRID SIGNAL TRANSDUCTION HISTIDINE KINASE J"/>
    <property type="match status" value="1"/>
</dbReference>
<organism evidence="6 7">
    <name type="scientific">Allomyces macrogynus (strain ATCC 38327)</name>
    <name type="common">Allomyces javanicus var. macrogynus</name>
    <dbReference type="NCBI Taxonomy" id="578462"/>
    <lineage>
        <taxon>Eukaryota</taxon>
        <taxon>Fungi</taxon>
        <taxon>Fungi incertae sedis</taxon>
        <taxon>Blastocladiomycota</taxon>
        <taxon>Blastocladiomycetes</taxon>
        <taxon>Blastocladiales</taxon>
        <taxon>Blastocladiaceae</taxon>
        <taxon>Allomyces</taxon>
    </lineage>
</organism>
<dbReference type="CDD" id="cd17546">
    <property type="entry name" value="REC_hyHK_CKI1_RcsC-like"/>
    <property type="match status" value="1"/>
</dbReference>
<dbReference type="Proteomes" id="UP000054350">
    <property type="component" value="Unassembled WGS sequence"/>
</dbReference>
<dbReference type="OMA" id="RIDTSHA"/>
<feature type="domain" description="Response regulatory" evidence="5">
    <location>
        <begin position="407"/>
        <end position="524"/>
    </location>
</feature>
<protein>
    <recommendedName>
        <fullName evidence="5">Response regulatory domain-containing protein</fullName>
    </recommendedName>
</protein>
<dbReference type="InterPro" id="IPR001789">
    <property type="entry name" value="Sig_transdc_resp-reg_receiver"/>
</dbReference>